<keyword evidence="3" id="KW-1185">Reference proteome</keyword>
<accession>A0A1B7LZD0</accession>
<evidence type="ECO:0000313" key="2">
    <source>
        <dbReference type="EMBL" id="OAV60860.1"/>
    </source>
</evidence>
<dbReference type="EMBL" id="LXEY01000018">
    <property type="protein sequence ID" value="OAV60860.1"/>
    <property type="molecule type" value="Genomic_DNA"/>
</dbReference>
<dbReference type="SUPFAM" id="SSF53335">
    <property type="entry name" value="S-adenosyl-L-methionine-dependent methyltransferases"/>
    <property type="match status" value="1"/>
</dbReference>
<dbReference type="OrthoDB" id="8221452at2"/>
<dbReference type="Gene3D" id="3.40.50.150">
    <property type="entry name" value="Vaccinia Virus protein VP39"/>
    <property type="match status" value="1"/>
</dbReference>
<comment type="caution">
    <text evidence="2">The sequence shown here is derived from an EMBL/GenBank/DDBJ whole genome shotgun (WGS) entry which is preliminary data.</text>
</comment>
<dbReference type="PANTHER" id="PTHR43317:SF1">
    <property type="entry name" value="THERMOSPERMINE SYNTHASE ACAULIS5"/>
    <property type="match status" value="1"/>
</dbReference>
<protein>
    <submittedName>
        <fullName evidence="2">Spermidine synthase</fullName>
    </submittedName>
</protein>
<dbReference type="NCBIfam" id="NF037959">
    <property type="entry name" value="MFS_SpdSyn"/>
    <property type="match status" value="1"/>
</dbReference>
<dbReference type="InterPro" id="IPR029063">
    <property type="entry name" value="SAM-dependent_MTases_sf"/>
</dbReference>
<keyword evidence="1" id="KW-0620">Polyamine biosynthesis</keyword>
<evidence type="ECO:0000313" key="3">
    <source>
        <dbReference type="Proteomes" id="UP000078292"/>
    </source>
</evidence>
<reference evidence="2 3" key="1">
    <citation type="submission" date="2016-04" db="EMBL/GenBank/DDBJ databases">
        <title>First whole genome shotgun sequence of the bacterium Enteractinococcus sp. strain UASWS1574.</title>
        <authorList>
            <person name="Crovadore J."/>
            <person name="Chablais R."/>
            <person name="Lefort F."/>
        </authorList>
    </citation>
    <scope>NUCLEOTIDE SEQUENCE [LARGE SCALE GENOMIC DNA]</scope>
    <source>
        <strain evidence="2 3">UASWS1574</strain>
    </source>
</reference>
<organism evidence="2 3">
    <name type="scientific">Enteractinococcus helveticum</name>
    <dbReference type="NCBI Taxonomy" id="1837282"/>
    <lineage>
        <taxon>Bacteria</taxon>
        <taxon>Bacillati</taxon>
        <taxon>Actinomycetota</taxon>
        <taxon>Actinomycetes</taxon>
        <taxon>Micrococcales</taxon>
        <taxon>Micrococcaceae</taxon>
    </lineage>
</organism>
<dbReference type="RefSeq" id="WP_043057898.1">
    <property type="nucleotide sequence ID" value="NZ_LXEY01000018.1"/>
</dbReference>
<evidence type="ECO:0000256" key="1">
    <source>
        <dbReference type="ARBA" id="ARBA00023115"/>
    </source>
</evidence>
<sequence>MSKFSQRIRIVPSGYDGGWILEIDGDVQSHVDLHDPRLIRFEYLRRIGNVLDSCWPKGQPIRLLHLGAGALTLARYGQATRPGSRQTVIELDPDLIRLVTTELPLPQGTDLTVITGDARSELSRLEHACFDAIIVDIFTGKDTATHLSDADFYHETLQHLTSQGVLLVNIGDDDGQEFFDQQSQVLHRAAVSAGLSGVWTLADASTLEQRLAGNAVLAAGPGLPTDHAEVAALRSQLAAAGPYPARVLAPGDPV</sequence>
<dbReference type="STRING" id="1837282.A6F49_10250"/>
<dbReference type="CDD" id="cd02440">
    <property type="entry name" value="AdoMet_MTases"/>
    <property type="match status" value="1"/>
</dbReference>
<dbReference type="PANTHER" id="PTHR43317">
    <property type="entry name" value="THERMOSPERMINE SYNTHASE ACAULIS5"/>
    <property type="match status" value="1"/>
</dbReference>
<name>A0A1B7LZD0_9MICC</name>
<proteinExistence type="predicted"/>
<gene>
    <name evidence="2" type="ORF">A6F49_10250</name>
</gene>
<dbReference type="AlphaFoldDB" id="A0A1B7LZD0"/>
<dbReference type="Proteomes" id="UP000078292">
    <property type="component" value="Unassembled WGS sequence"/>
</dbReference>
<dbReference type="GO" id="GO:0006596">
    <property type="term" value="P:polyamine biosynthetic process"/>
    <property type="evidence" value="ECO:0007669"/>
    <property type="project" value="UniProtKB-KW"/>
</dbReference>